<comment type="caution">
    <text evidence="2">The sequence shown here is derived from an EMBL/GenBank/DDBJ whole genome shotgun (WGS) entry which is preliminary data.</text>
</comment>
<name>A0AAV3Q562_LITER</name>
<dbReference type="InterPro" id="IPR043502">
    <property type="entry name" value="DNA/RNA_pol_sf"/>
</dbReference>
<gene>
    <name evidence="2" type="ORF">LIER_16029</name>
</gene>
<accession>A0AAV3Q562</accession>
<proteinExistence type="predicted"/>
<keyword evidence="3" id="KW-1185">Reference proteome</keyword>
<dbReference type="SUPFAM" id="SSF56672">
    <property type="entry name" value="DNA/RNA polymerases"/>
    <property type="match status" value="1"/>
</dbReference>
<evidence type="ECO:0000313" key="3">
    <source>
        <dbReference type="Proteomes" id="UP001454036"/>
    </source>
</evidence>
<dbReference type="InterPro" id="IPR013103">
    <property type="entry name" value="RVT_2"/>
</dbReference>
<evidence type="ECO:0000259" key="1">
    <source>
        <dbReference type="Pfam" id="PF07727"/>
    </source>
</evidence>
<sequence length="100" mass="11508">MDSIMGNRVWKLVNLPPGCKPVSCKWIFKKKMKVDGTIDKFKARLVAKGYSQKDRIDYFNTYTLVARTTTIRVLIALAFMHNLVIHQMDVKTAFLNGELD</sequence>
<reference evidence="2 3" key="1">
    <citation type="submission" date="2024-01" db="EMBL/GenBank/DDBJ databases">
        <title>The complete chloroplast genome sequence of Lithospermum erythrorhizon: insights into the phylogenetic relationship among Boraginaceae species and the maternal lineages of purple gromwells.</title>
        <authorList>
            <person name="Okada T."/>
            <person name="Watanabe K."/>
        </authorList>
    </citation>
    <scope>NUCLEOTIDE SEQUENCE [LARGE SCALE GENOMIC DNA]</scope>
</reference>
<keyword evidence="2" id="KW-0472">Membrane</keyword>
<keyword evidence="2" id="KW-0812">Transmembrane</keyword>
<dbReference type="AlphaFoldDB" id="A0AAV3Q562"/>
<dbReference type="Pfam" id="PF07727">
    <property type="entry name" value="RVT_2"/>
    <property type="match status" value="1"/>
</dbReference>
<dbReference type="EMBL" id="BAABME010003544">
    <property type="protein sequence ID" value="GAA0159194.1"/>
    <property type="molecule type" value="Genomic_DNA"/>
</dbReference>
<protein>
    <submittedName>
        <fullName evidence="2">Transmembrane signal receptor</fullName>
    </submittedName>
</protein>
<keyword evidence="2" id="KW-0675">Receptor</keyword>
<feature type="domain" description="Reverse transcriptase Ty1/copia-type" evidence="1">
    <location>
        <begin position="7"/>
        <end position="100"/>
    </location>
</feature>
<dbReference type="Proteomes" id="UP001454036">
    <property type="component" value="Unassembled WGS sequence"/>
</dbReference>
<evidence type="ECO:0000313" key="2">
    <source>
        <dbReference type="EMBL" id="GAA0159194.1"/>
    </source>
</evidence>
<organism evidence="2 3">
    <name type="scientific">Lithospermum erythrorhizon</name>
    <name type="common">Purple gromwell</name>
    <name type="synonym">Lithospermum officinale var. erythrorhizon</name>
    <dbReference type="NCBI Taxonomy" id="34254"/>
    <lineage>
        <taxon>Eukaryota</taxon>
        <taxon>Viridiplantae</taxon>
        <taxon>Streptophyta</taxon>
        <taxon>Embryophyta</taxon>
        <taxon>Tracheophyta</taxon>
        <taxon>Spermatophyta</taxon>
        <taxon>Magnoliopsida</taxon>
        <taxon>eudicotyledons</taxon>
        <taxon>Gunneridae</taxon>
        <taxon>Pentapetalae</taxon>
        <taxon>asterids</taxon>
        <taxon>lamiids</taxon>
        <taxon>Boraginales</taxon>
        <taxon>Boraginaceae</taxon>
        <taxon>Boraginoideae</taxon>
        <taxon>Lithospermeae</taxon>
        <taxon>Lithospermum</taxon>
    </lineage>
</organism>